<protein>
    <submittedName>
        <fullName evidence="3">HTH-type transcriptional regulator EcpR</fullName>
    </submittedName>
</protein>
<dbReference type="RefSeq" id="WP_139541228.1">
    <property type="nucleotide sequence ID" value="NZ_CABEJC010000040.1"/>
</dbReference>
<dbReference type="EMBL" id="CABGGS010000045">
    <property type="protein sequence ID" value="VUS89889.1"/>
    <property type="molecule type" value="Genomic_DNA"/>
</dbReference>
<dbReference type="InterPro" id="IPR000792">
    <property type="entry name" value="Tscrpt_reg_LuxR_C"/>
</dbReference>
<evidence type="ECO:0000313" key="4">
    <source>
        <dbReference type="Proteomes" id="UP000317652"/>
    </source>
</evidence>
<evidence type="ECO:0000313" key="3">
    <source>
        <dbReference type="EMBL" id="VUS89889.1"/>
    </source>
</evidence>
<proteinExistence type="predicted"/>
<dbReference type="CDD" id="cd06170">
    <property type="entry name" value="LuxR_C_like"/>
    <property type="match status" value="1"/>
</dbReference>
<dbReference type="Proteomes" id="UP000317652">
    <property type="component" value="Unassembled WGS sequence"/>
</dbReference>
<evidence type="ECO:0000259" key="2">
    <source>
        <dbReference type="PROSITE" id="PS50043"/>
    </source>
</evidence>
<dbReference type="SUPFAM" id="SSF46894">
    <property type="entry name" value="C-terminal effector domain of the bipartite response regulators"/>
    <property type="match status" value="1"/>
</dbReference>
<dbReference type="PROSITE" id="PS50043">
    <property type="entry name" value="HTH_LUXR_2"/>
    <property type="match status" value="1"/>
</dbReference>
<dbReference type="InterPro" id="IPR036388">
    <property type="entry name" value="WH-like_DNA-bd_sf"/>
</dbReference>
<sequence>MDYQIDLRPCIWPKDDCYFVDGLSEIIFEIKDLIYPSLEKVREDFVFINVSHKFMNHFISEECHWLRRVEKKQVVLVAATRLEALANYWYFNSQALGVVYTGSSQSIRYELARVINGRFLRADIKKGWITKKEMQVVGLLAKGMQPKLIAKIQNCSVKTVYTHQHNAEMKLYSKINRMAI</sequence>
<feature type="domain" description="HTH luxR-type" evidence="2">
    <location>
        <begin position="122"/>
        <end position="180"/>
    </location>
</feature>
<dbReference type="PRINTS" id="PR00038">
    <property type="entry name" value="HTHLUXR"/>
</dbReference>
<organism evidence="3 4">
    <name type="scientific">Klebsiella spallanzanii</name>
    <dbReference type="NCBI Taxonomy" id="2587528"/>
    <lineage>
        <taxon>Bacteria</taxon>
        <taxon>Pseudomonadati</taxon>
        <taxon>Pseudomonadota</taxon>
        <taxon>Gammaproteobacteria</taxon>
        <taxon>Enterobacterales</taxon>
        <taxon>Enterobacteriaceae</taxon>
        <taxon>Klebsiella/Raoultella group</taxon>
        <taxon>Klebsiella</taxon>
    </lineage>
</organism>
<dbReference type="Pfam" id="PF00196">
    <property type="entry name" value="GerE"/>
    <property type="match status" value="1"/>
</dbReference>
<keyword evidence="4" id="KW-1185">Reference proteome</keyword>
<comment type="caution">
    <text evidence="3">The sequence shown here is derived from an EMBL/GenBank/DDBJ whole genome shotgun (WGS) entry which is preliminary data.</text>
</comment>
<keyword evidence="1" id="KW-0238">DNA-binding</keyword>
<dbReference type="InterPro" id="IPR016032">
    <property type="entry name" value="Sig_transdc_resp-reg_C-effctor"/>
</dbReference>
<accession>A0ABY6VIJ8</accession>
<name>A0ABY6VIJ8_9ENTR</name>
<gene>
    <name evidence="3" type="primary">ecpR_1</name>
    <name evidence="3" type="ORF">SB6411_03469</name>
</gene>
<evidence type="ECO:0000256" key="1">
    <source>
        <dbReference type="ARBA" id="ARBA00023125"/>
    </source>
</evidence>
<reference evidence="3 4" key="1">
    <citation type="submission" date="2019-07" db="EMBL/GenBank/DDBJ databases">
        <authorList>
            <person name="Brisse S."/>
            <person name="Rodrigues C."/>
            <person name="Thorpe H."/>
        </authorList>
    </citation>
    <scope>NUCLEOTIDE SEQUENCE [LARGE SCALE GENOMIC DNA]</scope>
    <source>
        <strain evidence="3">SB6411</strain>
    </source>
</reference>
<dbReference type="Gene3D" id="1.10.10.10">
    <property type="entry name" value="Winged helix-like DNA-binding domain superfamily/Winged helix DNA-binding domain"/>
    <property type="match status" value="1"/>
</dbReference>